<reference evidence="2 3" key="2">
    <citation type="submission" date="2018-11" db="EMBL/GenBank/DDBJ databases">
        <authorList>
            <consortium name="Pathogen Informatics"/>
        </authorList>
    </citation>
    <scope>NUCLEOTIDE SEQUENCE [LARGE SCALE GENOMIC DNA]</scope>
    <source>
        <strain evidence="2 3">Egypt</strain>
    </source>
</reference>
<evidence type="ECO:0000313" key="4">
    <source>
        <dbReference type="WBParaSite" id="ECPE_0001491001-mRNA-1"/>
    </source>
</evidence>
<evidence type="ECO:0000313" key="3">
    <source>
        <dbReference type="Proteomes" id="UP000272942"/>
    </source>
</evidence>
<dbReference type="GO" id="GO:0016197">
    <property type="term" value="P:endosomal transport"/>
    <property type="evidence" value="ECO:0007669"/>
    <property type="project" value="TreeGrafter"/>
</dbReference>
<dbReference type="EMBL" id="UZAN01058811">
    <property type="protein sequence ID" value="VDP92142.1"/>
    <property type="molecule type" value="Genomic_DNA"/>
</dbReference>
<accession>A0A183B6N5</accession>
<gene>
    <name evidence="2" type="ORF">ECPE_LOCUS14870</name>
</gene>
<keyword evidence="3" id="KW-1185">Reference proteome</keyword>
<dbReference type="WBParaSite" id="ECPE_0001491001-mRNA-1">
    <property type="protein sequence ID" value="ECPE_0001491001-mRNA-1"/>
    <property type="gene ID" value="ECPE_0001491001"/>
</dbReference>
<feature type="domain" description="Smad anchor for receptor activation-like C-terminal" evidence="1">
    <location>
        <begin position="74"/>
        <end position="128"/>
    </location>
</feature>
<evidence type="ECO:0000259" key="1">
    <source>
        <dbReference type="Pfam" id="PF11979"/>
    </source>
</evidence>
<dbReference type="PANTHER" id="PTHR46319">
    <property type="entry name" value="ZINC FINGER FYVE DOMAIN-CONTAINING PROTEIN"/>
    <property type="match status" value="1"/>
</dbReference>
<sequence length="226" mass="25157">MHLTCPSVRAVPSHQPRPNLFHPYESFIPSQTVKTNGHRDLENGSTVISNDPAGILFGCLFFQPTHQCLNGLQLPAAPFLFGHLFYRTEAYWAKYLPLRLLLRLGKSMRHYPTPLLCDLDREPVFDCDRGAGVLPWLPTLTGSRCTPLGFLDPADMTSASAKPTLLQRISGLRIRLVSLPRSNTQMPGAKLELYVSLIHDIIVVHLVKITGCCFSHSYRNAPGALN</sequence>
<dbReference type="OrthoDB" id="5872154at2759"/>
<reference evidence="4" key="1">
    <citation type="submission" date="2016-06" db="UniProtKB">
        <authorList>
            <consortium name="WormBaseParasite"/>
        </authorList>
    </citation>
    <scope>IDENTIFICATION</scope>
</reference>
<dbReference type="Proteomes" id="UP000272942">
    <property type="component" value="Unassembled WGS sequence"/>
</dbReference>
<organism evidence="4">
    <name type="scientific">Echinostoma caproni</name>
    <dbReference type="NCBI Taxonomy" id="27848"/>
    <lineage>
        <taxon>Eukaryota</taxon>
        <taxon>Metazoa</taxon>
        <taxon>Spiralia</taxon>
        <taxon>Lophotrochozoa</taxon>
        <taxon>Platyhelminthes</taxon>
        <taxon>Trematoda</taxon>
        <taxon>Digenea</taxon>
        <taxon>Plagiorchiida</taxon>
        <taxon>Echinostomata</taxon>
        <taxon>Echinostomatoidea</taxon>
        <taxon>Echinostomatidae</taxon>
        <taxon>Echinostoma</taxon>
    </lineage>
</organism>
<proteinExistence type="predicted"/>
<evidence type="ECO:0000313" key="2">
    <source>
        <dbReference type="EMBL" id="VDP92142.1"/>
    </source>
</evidence>
<dbReference type="AlphaFoldDB" id="A0A183B6N5"/>
<dbReference type="PANTHER" id="PTHR46319:SF3">
    <property type="entry name" value="ZINC FINGER FYVE DOMAIN-CONTAINING PROTEIN"/>
    <property type="match status" value="1"/>
</dbReference>
<name>A0A183B6N5_9TREM</name>
<dbReference type="InterPro" id="IPR022557">
    <property type="entry name" value="SARA-like_C"/>
</dbReference>
<dbReference type="GO" id="GO:0031901">
    <property type="term" value="C:early endosome membrane"/>
    <property type="evidence" value="ECO:0007669"/>
    <property type="project" value="TreeGrafter"/>
</dbReference>
<protein>
    <submittedName>
        <fullName evidence="4">DUF3480 domain-containing protein</fullName>
    </submittedName>
</protein>
<dbReference type="Pfam" id="PF11979">
    <property type="entry name" value="SARA_C"/>
    <property type="match status" value="1"/>
</dbReference>